<dbReference type="InterPro" id="IPR053170">
    <property type="entry name" value="Transcription_regulator"/>
</dbReference>
<accession>A0A1W6MN74</accession>
<dbReference type="GO" id="GO:0016787">
    <property type="term" value="F:hydrolase activity"/>
    <property type="evidence" value="ECO:0007669"/>
    <property type="project" value="UniProtKB-KW"/>
</dbReference>
<keyword evidence="2" id="KW-0378">Hydrolase</keyword>
<feature type="transmembrane region" description="Helical" evidence="1">
    <location>
        <begin position="123"/>
        <end position="149"/>
    </location>
</feature>
<feature type="transmembrane region" description="Helical" evidence="1">
    <location>
        <begin position="90"/>
        <end position="111"/>
    </location>
</feature>
<protein>
    <submittedName>
        <fullName evidence="2">Metal-dependent hydrolase</fullName>
    </submittedName>
</protein>
<dbReference type="AlphaFoldDB" id="A0A1W6MN74"/>
<dbReference type="InterPro" id="IPR007404">
    <property type="entry name" value="YdjM-like"/>
</dbReference>
<feature type="transmembrane region" description="Helical" evidence="1">
    <location>
        <begin position="161"/>
        <end position="182"/>
    </location>
</feature>
<evidence type="ECO:0000313" key="3">
    <source>
        <dbReference type="Proteomes" id="UP000193431"/>
    </source>
</evidence>
<gene>
    <name evidence="2" type="ORF">BST97_14085</name>
</gene>
<keyword evidence="1" id="KW-0812">Transmembrane</keyword>
<feature type="transmembrane region" description="Helical" evidence="1">
    <location>
        <begin position="59"/>
        <end position="78"/>
    </location>
</feature>
<organism evidence="2 3">
    <name type="scientific">Nonlabens spongiae</name>
    <dbReference type="NCBI Taxonomy" id="331648"/>
    <lineage>
        <taxon>Bacteria</taxon>
        <taxon>Pseudomonadati</taxon>
        <taxon>Bacteroidota</taxon>
        <taxon>Flavobacteriia</taxon>
        <taxon>Flavobacteriales</taxon>
        <taxon>Flavobacteriaceae</taxon>
        <taxon>Nonlabens</taxon>
    </lineage>
</organism>
<dbReference type="OrthoDB" id="9781927at2"/>
<evidence type="ECO:0000313" key="2">
    <source>
        <dbReference type="EMBL" id="ARN79027.1"/>
    </source>
</evidence>
<dbReference type="RefSeq" id="WP_085767829.1">
    <property type="nucleotide sequence ID" value="NZ_CP019344.1"/>
</dbReference>
<dbReference type="EMBL" id="CP019344">
    <property type="protein sequence ID" value="ARN79027.1"/>
    <property type="molecule type" value="Genomic_DNA"/>
</dbReference>
<keyword evidence="1" id="KW-1133">Transmembrane helix</keyword>
<keyword evidence="3" id="KW-1185">Reference proteome</keyword>
<dbReference type="Proteomes" id="UP000193431">
    <property type="component" value="Chromosome"/>
</dbReference>
<evidence type="ECO:0000256" key="1">
    <source>
        <dbReference type="SAM" id="Phobius"/>
    </source>
</evidence>
<proteinExistence type="predicted"/>
<dbReference type="Pfam" id="PF04307">
    <property type="entry name" value="YdjM"/>
    <property type="match status" value="1"/>
</dbReference>
<dbReference type="PANTHER" id="PTHR40031">
    <property type="entry name" value="HYPOTHETICAL MEMBRANE SPANNING PROTEIN"/>
    <property type="match status" value="1"/>
</dbReference>
<dbReference type="STRING" id="331648.BST97_14085"/>
<reference evidence="2 3" key="1">
    <citation type="submission" date="2016-11" db="EMBL/GenBank/DDBJ databases">
        <title>Trade-off between light-utilization and light-protection in marine flavobacteria.</title>
        <authorList>
            <person name="Kumagai Y."/>
        </authorList>
    </citation>
    <scope>NUCLEOTIDE SEQUENCE [LARGE SCALE GENOMIC DNA]</scope>
    <source>
        <strain evidence="2 3">JCM 13191</strain>
    </source>
</reference>
<sequence>MDSLTQIVLGAAVGEAVLGRKAGNKAQLYGAIAGTIPDLDVIARYFTDTITATEIHRGFSHSVLFAVIASPVLGWIVNRMEHKLNLGWRSWAWLFFWGIFTHPLLDAFTTWGTQIFYPFDYRVAFNSIFVIDPLYTLPFLICTIWAMFLKRDTLSRKRMNLTGIVLSSSYLLLSVLLKSMALGQFEAALKEQNIAYNEISTRPAALNTILWNANVDTQDAYLIADYSFFDSKPISFKSYPKNRKREPNFTNPQSQQNLQRLIYISQGWYLMEEKEGNWYFYDLRFGLMPVANGKEQFVFSYLLKEENGVLTAQETEKAPRDAGLLLETLWERVKGN</sequence>
<dbReference type="PANTHER" id="PTHR40031:SF1">
    <property type="entry name" value="MEMBRANE-BOUND METAL-DEPENDENT HYDROLASE"/>
    <property type="match status" value="1"/>
</dbReference>
<name>A0A1W6MN74_9FLAO</name>
<keyword evidence="1" id="KW-0472">Membrane</keyword>